<protein>
    <submittedName>
        <fullName evidence="1">Uncharacterized protein</fullName>
    </submittedName>
</protein>
<evidence type="ECO:0000313" key="1">
    <source>
        <dbReference type="EMBL" id="KAH7352237.1"/>
    </source>
</evidence>
<reference evidence="1" key="1">
    <citation type="submission" date="2021-08" db="EMBL/GenBank/DDBJ databases">
        <title>WGS assembly of Ceratopteris richardii.</title>
        <authorList>
            <person name="Marchant D.B."/>
            <person name="Chen G."/>
            <person name="Jenkins J."/>
            <person name="Shu S."/>
            <person name="Leebens-Mack J."/>
            <person name="Grimwood J."/>
            <person name="Schmutz J."/>
            <person name="Soltis P."/>
            <person name="Soltis D."/>
            <person name="Chen Z.-H."/>
        </authorList>
    </citation>
    <scope>NUCLEOTIDE SEQUENCE</scope>
    <source>
        <strain evidence="1">Whitten #5841</strain>
        <tissue evidence="1">Leaf</tissue>
    </source>
</reference>
<organism evidence="1 2">
    <name type="scientific">Ceratopteris richardii</name>
    <name type="common">Triangle waterfern</name>
    <dbReference type="NCBI Taxonomy" id="49495"/>
    <lineage>
        <taxon>Eukaryota</taxon>
        <taxon>Viridiplantae</taxon>
        <taxon>Streptophyta</taxon>
        <taxon>Embryophyta</taxon>
        <taxon>Tracheophyta</taxon>
        <taxon>Polypodiopsida</taxon>
        <taxon>Polypodiidae</taxon>
        <taxon>Polypodiales</taxon>
        <taxon>Pteridineae</taxon>
        <taxon>Pteridaceae</taxon>
        <taxon>Parkerioideae</taxon>
        <taxon>Ceratopteris</taxon>
    </lineage>
</organism>
<name>A0A8T2SLG6_CERRI</name>
<dbReference type="Proteomes" id="UP000825935">
    <property type="component" value="Chromosome 19"/>
</dbReference>
<accession>A0A8T2SLG6</accession>
<comment type="caution">
    <text evidence="1">The sequence shown here is derived from an EMBL/GenBank/DDBJ whole genome shotgun (WGS) entry which is preliminary data.</text>
</comment>
<sequence length="41" mass="5030">MSATLVDFPAQCFICKSEAFEHWKKRSELTRRMRFCRSIYR</sequence>
<dbReference type="AlphaFoldDB" id="A0A8T2SLG6"/>
<gene>
    <name evidence="1" type="ORF">KP509_19G036200</name>
</gene>
<dbReference type="EMBL" id="CM035424">
    <property type="protein sequence ID" value="KAH7352237.1"/>
    <property type="molecule type" value="Genomic_DNA"/>
</dbReference>
<keyword evidence="2" id="KW-1185">Reference proteome</keyword>
<evidence type="ECO:0000313" key="2">
    <source>
        <dbReference type="Proteomes" id="UP000825935"/>
    </source>
</evidence>
<proteinExistence type="predicted"/>